<keyword evidence="4 6" id="KW-1133">Transmembrane helix</keyword>
<keyword evidence="8" id="KW-1185">Reference proteome</keyword>
<evidence type="ECO:0000313" key="8">
    <source>
        <dbReference type="Proteomes" id="UP000829720"/>
    </source>
</evidence>
<evidence type="ECO:0008006" key="9">
    <source>
        <dbReference type="Google" id="ProtNLM"/>
    </source>
</evidence>
<name>A0A8T3E3W8_9TELE</name>
<dbReference type="GO" id="GO:0043123">
    <property type="term" value="P:positive regulation of canonical NF-kappaB signal transduction"/>
    <property type="evidence" value="ECO:0007669"/>
    <property type="project" value="TreeGrafter"/>
</dbReference>
<comment type="similarity">
    <text evidence="2">Belongs to the TMEM9 family.</text>
</comment>
<evidence type="ECO:0000313" key="7">
    <source>
        <dbReference type="EMBL" id="KAI1903903.1"/>
    </source>
</evidence>
<dbReference type="PANTHER" id="PTHR13064">
    <property type="entry name" value="TRANSMEMBRANE PROTEIN 9 FAMILY MEMBER"/>
    <property type="match status" value="1"/>
</dbReference>
<proteinExistence type="inferred from homology"/>
<dbReference type="Pfam" id="PF05434">
    <property type="entry name" value="Tmemb_9"/>
    <property type="match status" value="1"/>
</dbReference>
<comment type="subcellular location">
    <subcellularLocation>
        <location evidence="1">Membrane</location>
    </subcellularLocation>
</comment>
<sequence>MAESMYCAGIRVLIQLFFVICFMLMLLTQTTDAKNSGDVRCKCICPPYKDVPGKIFKNNVSLKDCNCLHMVVPMPVDGKDVEAYCLRCECKYEERSSLTIQVTIIIYLSVLGLLALYMVYLTLLEPVLKRRLFGHTQLIHSDDEVGDQQPFANTHMVLSRPRTRSNVLNKVENAQQRWKRQVQEQRKSVFDRHVVLS</sequence>
<dbReference type="PANTHER" id="PTHR13064:SF2">
    <property type="entry name" value="TRANSMEMBRANE PROTEIN 9B"/>
    <property type="match status" value="1"/>
</dbReference>
<dbReference type="OrthoDB" id="10059035at2759"/>
<dbReference type="AlphaFoldDB" id="A0A8T3E3W8"/>
<keyword evidence="5 6" id="KW-0472">Membrane</keyword>
<evidence type="ECO:0000256" key="1">
    <source>
        <dbReference type="ARBA" id="ARBA00004370"/>
    </source>
</evidence>
<evidence type="ECO:0000256" key="3">
    <source>
        <dbReference type="ARBA" id="ARBA00022692"/>
    </source>
</evidence>
<evidence type="ECO:0000256" key="6">
    <source>
        <dbReference type="SAM" id="Phobius"/>
    </source>
</evidence>
<keyword evidence="3 6" id="KW-0812">Transmembrane</keyword>
<dbReference type="GO" id="GO:0005765">
    <property type="term" value="C:lysosomal membrane"/>
    <property type="evidence" value="ECO:0007669"/>
    <property type="project" value="InterPro"/>
</dbReference>
<evidence type="ECO:0000256" key="2">
    <source>
        <dbReference type="ARBA" id="ARBA00007264"/>
    </source>
</evidence>
<gene>
    <name evidence="7" type="ORF">AGOR_G00000200</name>
</gene>
<protein>
    <recommendedName>
        <fullName evidence="9">TMEM9 family protein</fullName>
    </recommendedName>
</protein>
<accession>A0A8T3E3W8</accession>
<organism evidence="7 8">
    <name type="scientific">Albula goreensis</name>
    <dbReference type="NCBI Taxonomy" id="1534307"/>
    <lineage>
        <taxon>Eukaryota</taxon>
        <taxon>Metazoa</taxon>
        <taxon>Chordata</taxon>
        <taxon>Craniata</taxon>
        <taxon>Vertebrata</taxon>
        <taxon>Euteleostomi</taxon>
        <taxon>Actinopterygii</taxon>
        <taxon>Neopterygii</taxon>
        <taxon>Teleostei</taxon>
        <taxon>Albuliformes</taxon>
        <taxon>Albulidae</taxon>
        <taxon>Albula</taxon>
    </lineage>
</organism>
<evidence type="ECO:0000256" key="5">
    <source>
        <dbReference type="ARBA" id="ARBA00023136"/>
    </source>
</evidence>
<feature type="transmembrane region" description="Helical" evidence="6">
    <location>
        <begin position="12"/>
        <end position="30"/>
    </location>
</feature>
<feature type="transmembrane region" description="Helical" evidence="6">
    <location>
        <begin position="104"/>
        <end position="123"/>
    </location>
</feature>
<reference evidence="7" key="1">
    <citation type="submission" date="2021-01" db="EMBL/GenBank/DDBJ databases">
        <authorList>
            <person name="Zahm M."/>
            <person name="Roques C."/>
            <person name="Cabau C."/>
            <person name="Klopp C."/>
            <person name="Donnadieu C."/>
            <person name="Jouanno E."/>
            <person name="Lampietro C."/>
            <person name="Louis A."/>
            <person name="Herpin A."/>
            <person name="Echchiki A."/>
            <person name="Berthelot C."/>
            <person name="Parey E."/>
            <person name="Roest-Crollius H."/>
            <person name="Braasch I."/>
            <person name="Postlethwait J."/>
            <person name="Bobe J."/>
            <person name="Montfort J."/>
            <person name="Bouchez O."/>
            <person name="Begum T."/>
            <person name="Mejri S."/>
            <person name="Adams A."/>
            <person name="Chen W.-J."/>
            <person name="Guiguen Y."/>
        </authorList>
    </citation>
    <scope>NUCLEOTIDE SEQUENCE</scope>
    <source>
        <tissue evidence="7">Blood</tissue>
    </source>
</reference>
<evidence type="ECO:0000256" key="4">
    <source>
        <dbReference type="ARBA" id="ARBA00022989"/>
    </source>
</evidence>
<comment type="caution">
    <text evidence="7">The sequence shown here is derived from an EMBL/GenBank/DDBJ whole genome shotgun (WGS) entry which is preliminary data.</text>
</comment>
<dbReference type="EMBL" id="JAERUA010000001">
    <property type="protein sequence ID" value="KAI1903903.1"/>
    <property type="molecule type" value="Genomic_DNA"/>
</dbReference>
<dbReference type="Proteomes" id="UP000829720">
    <property type="component" value="Unassembled WGS sequence"/>
</dbReference>
<dbReference type="InterPro" id="IPR008853">
    <property type="entry name" value="TMEM9/TMEM9B"/>
</dbReference>